<accession>A0A9Q0BBH4</accession>
<dbReference type="RefSeq" id="XP_051359512.1">
    <property type="nucleotide sequence ID" value="XM_051509522.1"/>
</dbReference>
<dbReference type="AlphaFoldDB" id="A0A9Q0BBH4"/>
<gene>
    <name evidence="1" type="ORF">J7T54_002924</name>
</gene>
<evidence type="ECO:0000313" key="2">
    <source>
        <dbReference type="Proteomes" id="UP001055219"/>
    </source>
</evidence>
<protein>
    <submittedName>
        <fullName evidence="1">Uncharacterized protein</fullName>
    </submittedName>
</protein>
<dbReference type="EMBL" id="JAGIXG020000063">
    <property type="protein sequence ID" value="KAI6778656.1"/>
    <property type="molecule type" value="Genomic_DNA"/>
</dbReference>
<dbReference type="Proteomes" id="UP001055219">
    <property type="component" value="Unassembled WGS sequence"/>
</dbReference>
<evidence type="ECO:0000313" key="1">
    <source>
        <dbReference type="EMBL" id="KAI6778656.1"/>
    </source>
</evidence>
<reference evidence="1" key="2">
    <citation type="submission" date="2022-07" db="EMBL/GenBank/DDBJ databases">
        <authorList>
            <person name="Goncalves M.F.M."/>
            <person name="Hilario S."/>
            <person name="Van De Peer Y."/>
            <person name="Esteves A.C."/>
            <person name="Alves A."/>
        </authorList>
    </citation>
    <scope>NUCLEOTIDE SEQUENCE</scope>
    <source>
        <strain evidence="1">MUM 19.33</strain>
    </source>
</reference>
<comment type="caution">
    <text evidence="1">The sequence shown here is derived from an EMBL/GenBank/DDBJ whole genome shotgun (WGS) entry which is preliminary data.</text>
</comment>
<sequence length="268" mass="29908">MTNGSDWLGNDFFMDTPTITFINVPSGPRMPDIALQTSRLTKPENAFASLTTLNSRLRAVHESLHHSSPLEDYVYAITYTFDGRTQNAIQTMLSSLQAFTQIIRTVAKQSMLNSCLPPGYQQNHTNHATLLLIVSCLSQILLYFERTYTALNAHLDNFMVPVPPPSDETSFAHVPVQNFASQCGMFNGLTRNLLKQMLVDLGMPGPGTSLTGPFRLGLCDMDDRLKDMVNAELGHVEDDWSVRPRSVLELLDLADDLVLTRAMEDGWQ</sequence>
<dbReference type="GeneID" id="75829430"/>
<dbReference type="OrthoDB" id="4222821at2759"/>
<keyword evidence="2" id="KW-1185">Reference proteome</keyword>
<name>A0A9Q0BBH4_9HYPO</name>
<proteinExistence type="predicted"/>
<reference evidence="1" key="1">
    <citation type="journal article" date="2021" name="J Fungi (Basel)">
        <title>Genomic and Metabolomic Analyses of the Marine Fungus Emericellopsis cladophorae: Insights into Saltwater Adaptability Mechanisms and Its Biosynthetic Potential.</title>
        <authorList>
            <person name="Goncalves M.F.M."/>
            <person name="Hilario S."/>
            <person name="Van de Peer Y."/>
            <person name="Esteves A.C."/>
            <person name="Alves A."/>
        </authorList>
    </citation>
    <scope>NUCLEOTIDE SEQUENCE</scope>
    <source>
        <strain evidence="1">MUM 19.33</strain>
    </source>
</reference>
<organism evidence="1 2">
    <name type="scientific">Emericellopsis cladophorae</name>
    <dbReference type="NCBI Taxonomy" id="2686198"/>
    <lineage>
        <taxon>Eukaryota</taxon>
        <taxon>Fungi</taxon>
        <taxon>Dikarya</taxon>
        <taxon>Ascomycota</taxon>
        <taxon>Pezizomycotina</taxon>
        <taxon>Sordariomycetes</taxon>
        <taxon>Hypocreomycetidae</taxon>
        <taxon>Hypocreales</taxon>
        <taxon>Bionectriaceae</taxon>
        <taxon>Emericellopsis</taxon>
    </lineage>
</organism>